<evidence type="ECO:0000313" key="2">
    <source>
        <dbReference type="EMBL" id="EAR99022.2"/>
    </source>
</evidence>
<sequence>MKKFDIFGSQIQFRFQGQKSYTTSLGFFFTIAIVCVVVLRFAILFNEVYTRVNPTVLQKERQVDSPEKFIMNNYTLPFAFGMQDGVTQNHYIDPSIYKVVAYQVTKYTTYGESGQPQVELRQTNVTVQACSQDNFQNPNTKNNFLNLPYLNLYCIHPEQQEVMEGDYSQQEFQHFMIQIYPCSGQGCRNTSTLGKGFFAIYFQDVIVSPDIKDEPFKFYNRDLFWITSTSSPREITMYFRNNYIESDYGWVTSDIQTARQISYSNQDVSFEFTSDVDYFVQLVLRFEKQKENVYQRKYKNLTNIISEIGGFTQSMLAIGFIICTSFSDFMLSKSIINDQFYFKKSKDNQNNIDKDNQQNTIQMHINNQEQIKKSNSNTDNFKFKCKEDQIDSKKTEKNIVNINDKSEIKYDISTTNFQNQESIRQLRKQDKQVNRFNEQKSFVTLSSIIKKKSNNFGGENNAQNETISQLSQKNSIKKTLKSQNQASQDKIEISNQQFKKLLYDETNSMEFTFVDYLKYFFWPFGNIKRKKEIIDYSIQKLYYHLDVIQLVKKLLEVDKLKQLIMDKDQIQLFEYISKPVIYEDQVFENQINQQNEQQEKFNILYQDQRSEIQKVQDAYQSYQNITSRNGQSVLDKKILNYLDPQLLNLFKYQQEEEFIIQNRQIQNHQIRNASQQHNLNFYSKQISENNLSVYQNQQNSNNVLQNINPMLEEQSNFSENLNLEELNSIELANRNNINKHKITTPKKLITFQQ</sequence>
<evidence type="ECO:0000256" key="1">
    <source>
        <dbReference type="SAM" id="Phobius"/>
    </source>
</evidence>
<dbReference type="InParanoid" id="Q23RM6"/>
<feature type="transmembrane region" description="Helical" evidence="1">
    <location>
        <begin position="21"/>
        <end position="45"/>
    </location>
</feature>
<dbReference type="HOGENOM" id="CLU_250993_0_0_1"/>
<accession>Q23RM6</accession>
<keyword evidence="3" id="KW-1185">Reference proteome</keyword>
<dbReference type="KEGG" id="tet:TTHERM_00384660"/>
<dbReference type="GO" id="GO:0005634">
    <property type="term" value="C:nucleus"/>
    <property type="evidence" value="ECO:0007669"/>
    <property type="project" value="TreeGrafter"/>
</dbReference>
<protein>
    <submittedName>
        <fullName evidence="2">ABC transporter family protein</fullName>
    </submittedName>
</protein>
<dbReference type="PANTHER" id="PTHR31398">
    <property type="entry name" value="MEIOTIC NUCLEAR DIVISION PROTEIN 1 HOMOLOG"/>
    <property type="match status" value="1"/>
</dbReference>
<dbReference type="GeneID" id="7822870"/>
<dbReference type="PANTHER" id="PTHR31398:SF0">
    <property type="entry name" value="MEIOTIC NUCLEAR DIVISION PROTEIN 1 HOMOLOG"/>
    <property type="match status" value="1"/>
</dbReference>
<dbReference type="AlphaFoldDB" id="Q23RM6"/>
<reference evidence="3" key="1">
    <citation type="journal article" date="2006" name="PLoS Biol.">
        <title>Macronuclear genome sequence of the ciliate Tetrahymena thermophila, a model eukaryote.</title>
        <authorList>
            <person name="Eisen J.A."/>
            <person name="Coyne R.S."/>
            <person name="Wu M."/>
            <person name="Wu D."/>
            <person name="Thiagarajan M."/>
            <person name="Wortman J.R."/>
            <person name="Badger J.H."/>
            <person name="Ren Q."/>
            <person name="Amedeo P."/>
            <person name="Jones K.M."/>
            <person name="Tallon L.J."/>
            <person name="Delcher A.L."/>
            <person name="Salzberg S.L."/>
            <person name="Silva J.C."/>
            <person name="Haas B.J."/>
            <person name="Majoros W.H."/>
            <person name="Farzad M."/>
            <person name="Carlton J.M."/>
            <person name="Smith R.K. Jr."/>
            <person name="Garg J."/>
            <person name="Pearlman R.E."/>
            <person name="Karrer K.M."/>
            <person name="Sun L."/>
            <person name="Manning G."/>
            <person name="Elde N.C."/>
            <person name="Turkewitz A.P."/>
            <person name="Asai D.J."/>
            <person name="Wilkes D.E."/>
            <person name="Wang Y."/>
            <person name="Cai H."/>
            <person name="Collins K."/>
            <person name="Stewart B.A."/>
            <person name="Lee S.R."/>
            <person name="Wilamowska K."/>
            <person name="Weinberg Z."/>
            <person name="Ruzzo W.L."/>
            <person name="Wloga D."/>
            <person name="Gaertig J."/>
            <person name="Frankel J."/>
            <person name="Tsao C.-C."/>
            <person name="Gorovsky M.A."/>
            <person name="Keeling P.J."/>
            <person name="Waller R.F."/>
            <person name="Patron N.J."/>
            <person name="Cherry J.M."/>
            <person name="Stover N.A."/>
            <person name="Krieger C.J."/>
            <person name="del Toro C."/>
            <person name="Ryder H.F."/>
            <person name="Williamson S.C."/>
            <person name="Barbeau R.A."/>
            <person name="Hamilton E.P."/>
            <person name="Orias E."/>
        </authorList>
    </citation>
    <scope>NUCLEOTIDE SEQUENCE [LARGE SCALE GENOMIC DNA]</scope>
    <source>
        <strain evidence="3">SB210</strain>
    </source>
</reference>
<proteinExistence type="predicted"/>
<keyword evidence="1" id="KW-1133">Transmembrane helix</keyword>
<keyword evidence="1" id="KW-0812">Transmembrane</keyword>
<dbReference type="OrthoDB" id="292348at2759"/>
<dbReference type="Proteomes" id="UP000009168">
    <property type="component" value="Unassembled WGS sequence"/>
</dbReference>
<organism evidence="2 3">
    <name type="scientific">Tetrahymena thermophila (strain SB210)</name>
    <dbReference type="NCBI Taxonomy" id="312017"/>
    <lineage>
        <taxon>Eukaryota</taxon>
        <taxon>Sar</taxon>
        <taxon>Alveolata</taxon>
        <taxon>Ciliophora</taxon>
        <taxon>Intramacronucleata</taxon>
        <taxon>Oligohymenophorea</taxon>
        <taxon>Hymenostomatida</taxon>
        <taxon>Tetrahymenina</taxon>
        <taxon>Tetrahymenidae</taxon>
        <taxon>Tetrahymena</taxon>
    </lineage>
</organism>
<dbReference type="RefSeq" id="XP_001019267.2">
    <property type="nucleotide sequence ID" value="XM_001019267.2"/>
</dbReference>
<dbReference type="GO" id="GO:0007131">
    <property type="term" value="P:reciprocal meiotic recombination"/>
    <property type="evidence" value="ECO:0007669"/>
    <property type="project" value="TreeGrafter"/>
</dbReference>
<dbReference type="EMBL" id="GG662644">
    <property type="protein sequence ID" value="EAR99022.2"/>
    <property type="molecule type" value="Genomic_DNA"/>
</dbReference>
<name>Q23RM6_TETTS</name>
<keyword evidence="1" id="KW-0472">Membrane</keyword>
<evidence type="ECO:0000313" key="3">
    <source>
        <dbReference type="Proteomes" id="UP000009168"/>
    </source>
</evidence>
<gene>
    <name evidence="2" type="ORF">TTHERM_00384660</name>
</gene>